<evidence type="ECO:0000256" key="9">
    <source>
        <dbReference type="SAM" id="MobiDB-lite"/>
    </source>
</evidence>
<evidence type="ECO:0000313" key="13">
    <source>
        <dbReference type="Proteomes" id="UP000192578"/>
    </source>
</evidence>
<evidence type="ECO:0000256" key="6">
    <source>
        <dbReference type="ARBA" id="ARBA00023163"/>
    </source>
</evidence>
<keyword evidence="2" id="KW-0863">Zinc-finger</keyword>
<dbReference type="GO" id="GO:0000122">
    <property type="term" value="P:negative regulation of transcription by RNA polymerase II"/>
    <property type="evidence" value="ECO:0007669"/>
    <property type="project" value="TreeGrafter"/>
</dbReference>
<evidence type="ECO:0000256" key="8">
    <source>
        <dbReference type="ARBA" id="ARBA00023242"/>
    </source>
</evidence>
<feature type="domain" description="Nuclear receptor" evidence="10">
    <location>
        <begin position="20"/>
        <end position="95"/>
    </location>
</feature>
<evidence type="ECO:0000256" key="5">
    <source>
        <dbReference type="ARBA" id="ARBA00023125"/>
    </source>
</evidence>
<accession>A0A1W0X6W6</accession>
<dbReference type="GO" id="GO:0008270">
    <property type="term" value="F:zinc ion binding"/>
    <property type="evidence" value="ECO:0007669"/>
    <property type="project" value="UniProtKB-KW"/>
</dbReference>
<dbReference type="CDD" id="cd06916">
    <property type="entry name" value="NR_DBD_like"/>
    <property type="match status" value="1"/>
</dbReference>
<dbReference type="InterPro" id="IPR035500">
    <property type="entry name" value="NHR-like_dom_sf"/>
</dbReference>
<dbReference type="InterPro" id="IPR050234">
    <property type="entry name" value="Nuclear_hormone_rcpt_NR1"/>
</dbReference>
<dbReference type="EMBL" id="MTYJ01000013">
    <property type="protein sequence ID" value="OQV23144.1"/>
    <property type="molecule type" value="Genomic_DNA"/>
</dbReference>
<keyword evidence="5" id="KW-0238">DNA-binding</keyword>
<comment type="caution">
    <text evidence="12">The sequence shown here is derived from an EMBL/GenBank/DDBJ whole genome shotgun (WGS) entry which is preliminary data.</text>
</comment>
<dbReference type="Gene3D" id="1.10.565.10">
    <property type="entry name" value="Retinoid X Receptor"/>
    <property type="match status" value="1"/>
</dbReference>
<keyword evidence="13" id="KW-1185">Reference proteome</keyword>
<dbReference type="PROSITE" id="PS51843">
    <property type="entry name" value="NR_LBD"/>
    <property type="match status" value="1"/>
</dbReference>
<dbReference type="PROSITE" id="PS51030">
    <property type="entry name" value="NUCLEAR_REC_DBD_2"/>
    <property type="match status" value="1"/>
</dbReference>
<dbReference type="GO" id="GO:0030154">
    <property type="term" value="P:cell differentiation"/>
    <property type="evidence" value="ECO:0007669"/>
    <property type="project" value="TreeGrafter"/>
</dbReference>
<keyword evidence="1" id="KW-0479">Metal-binding</keyword>
<reference evidence="13" key="1">
    <citation type="submission" date="2017-01" db="EMBL/GenBank/DDBJ databases">
        <title>Comparative genomics of anhydrobiosis in the tardigrade Hypsibius dujardini.</title>
        <authorList>
            <person name="Yoshida Y."/>
            <person name="Koutsovoulos G."/>
            <person name="Laetsch D."/>
            <person name="Stevens L."/>
            <person name="Kumar S."/>
            <person name="Horikawa D."/>
            <person name="Ishino K."/>
            <person name="Komine S."/>
            <person name="Tomita M."/>
            <person name="Blaxter M."/>
            <person name="Arakawa K."/>
        </authorList>
    </citation>
    <scope>NUCLEOTIDE SEQUENCE [LARGE SCALE GENOMIC DNA]</scope>
    <source>
        <strain evidence="13">Z151</strain>
    </source>
</reference>
<dbReference type="Pfam" id="PF00105">
    <property type="entry name" value="zf-C4"/>
    <property type="match status" value="1"/>
</dbReference>
<dbReference type="GO" id="GO:0009755">
    <property type="term" value="P:hormone-mediated signaling pathway"/>
    <property type="evidence" value="ECO:0007669"/>
    <property type="project" value="TreeGrafter"/>
</dbReference>
<dbReference type="InterPro" id="IPR013088">
    <property type="entry name" value="Znf_NHR/GATA"/>
</dbReference>
<name>A0A1W0X6W6_HYPEX</name>
<evidence type="ECO:0000256" key="7">
    <source>
        <dbReference type="ARBA" id="ARBA00023170"/>
    </source>
</evidence>
<proteinExistence type="predicted"/>
<evidence type="ECO:0000256" key="4">
    <source>
        <dbReference type="ARBA" id="ARBA00023015"/>
    </source>
</evidence>
<evidence type="ECO:0000256" key="1">
    <source>
        <dbReference type="ARBA" id="ARBA00022723"/>
    </source>
</evidence>
<gene>
    <name evidence="12" type="ORF">BV898_02879</name>
</gene>
<dbReference type="PANTHER" id="PTHR24082:SF473">
    <property type="entry name" value="ECDYSONE-INDUCED PROTEIN 75B, ISOFORM B"/>
    <property type="match status" value="1"/>
</dbReference>
<feature type="region of interest" description="Disordered" evidence="9">
    <location>
        <begin position="95"/>
        <end position="165"/>
    </location>
</feature>
<dbReference type="SMART" id="SM00399">
    <property type="entry name" value="ZnF_C4"/>
    <property type="match status" value="1"/>
</dbReference>
<feature type="compositionally biased region" description="Low complexity" evidence="9">
    <location>
        <begin position="118"/>
        <end position="132"/>
    </location>
</feature>
<evidence type="ECO:0000259" key="10">
    <source>
        <dbReference type="PROSITE" id="PS51030"/>
    </source>
</evidence>
<dbReference type="AlphaFoldDB" id="A0A1W0X6W6"/>
<feature type="domain" description="NR LBD" evidence="11">
    <location>
        <begin position="281"/>
        <end position="533"/>
    </location>
</feature>
<keyword evidence="4" id="KW-0805">Transcription regulation</keyword>
<evidence type="ECO:0000256" key="2">
    <source>
        <dbReference type="ARBA" id="ARBA00022771"/>
    </source>
</evidence>
<dbReference type="OrthoDB" id="7634782at2759"/>
<dbReference type="GO" id="GO:0045944">
    <property type="term" value="P:positive regulation of transcription by RNA polymerase II"/>
    <property type="evidence" value="ECO:0007669"/>
    <property type="project" value="TreeGrafter"/>
</dbReference>
<dbReference type="GO" id="GO:0000978">
    <property type="term" value="F:RNA polymerase II cis-regulatory region sequence-specific DNA binding"/>
    <property type="evidence" value="ECO:0007669"/>
    <property type="project" value="TreeGrafter"/>
</dbReference>
<dbReference type="SUPFAM" id="SSF48508">
    <property type="entry name" value="Nuclear receptor ligand-binding domain"/>
    <property type="match status" value="1"/>
</dbReference>
<dbReference type="SMART" id="SM00430">
    <property type="entry name" value="HOLI"/>
    <property type="match status" value="1"/>
</dbReference>
<protein>
    <submittedName>
        <fullName evidence="12">Ecdysone-induced protein 78C</fullName>
    </submittedName>
</protein>
<dbReference type="Proteomes" id="UP000192578">
    <property type="component" value="Unassembled WGS sequence"/>
</dbReference>
<keyword evidence="7" id="KW-0675">Receptor</keyword>
<dbReference type="GO" id="GO:0004879">
    <property type="term" value="F:nuclear receptor activity"/>
    <property type="evidence" value="ECO:0007669"/>
    <property type="project" value="TreeGrafter"/>
</dbReference>
<dbReference type="InterPro" id="IPR000536">
    <property type="entry name" value="Nucl_hrmn_rcpt_lig-bd"/>
</dbReference>
<dbReference type="Gene3D" id="3.30.50.10">
    <property type="entry name" value="Erythroid Transcription Factor GATA-1, subunit A"/>
    <property type="match status" value="1"/>
</dbReference>
<dbReference type="Pfam" id="PF00104">
    <property type="entry name" value="Hormone_recep"/>
    <property type="match status" value="1"/>
</dbReference>
<dbReference type="InterPro" id="IPR001628">
    <property type="entry name" value="Znf_hrmn_rcpt"/>
</dbReference>
<evidence type="ECO:0000256" key="3">
    <source>
        <dbReference type="ARBA" id="ARBA00022833"/>
    </source>
</evidence>
<evidence type="ECO:0000313" key="12">
    <source>
        <dbReference type="EMBL" id="OQV23144.1"/>
    </source>
</evidence>
<sequence>MPEDSNVDMEETTLWPLPTPNLCKVCNGTSTGVHYGVQSCEGCKAFFKRAICQYGQSKCYFGGTCLITPETRGRCKACRLQKCLSEGMALDGTKVGRGRGLRNFRAQGDAKQPPASISTGSTPSGSPSSSTSVMTPFHSSAGPIRTTSPAGSPAKSIISRPPGADQGHDFIERGCFATAGKPLIIMQPFEHLRRGIPHNVIVNVNNSNTTRDSSCISVKEDEDAVNDREAPKSPQTLGVCLDKIMERELIVHRNATAAQRNAGRFSFMSSYLALLAERNKRLEDTVSGVTEAVAFTYRGQIEDWSHFMARSLSENDDIVLKPDTTIDNLIVTLQASIVNDTELLVEFCRHLPGFSELSRREQARRLSAKFTTAWLLNRAPYVRNRELFSVIGKHHYGRYWMETLLDSQFVRLLFDFMESVNELNLSLTENYLLMAVICLQPSPHLCDPDSIQYVKFLYSHYLDALMHIFSTRHSGNFIQLRSVLMQALAIDALHLRYVSLLDFSRSPIRPVNGIEYSPTLCEVKDDRQPLSDL</sequence>
<keyword evidence="3" id="KW-0862">Zinc</keyword>
<evidence type="ECO:0000259" key="11">
    <source>
        <dbReference type="PROSITE" id="PS51843"/>
    </source>
</evidence>
<dbReference type="PANTHER" id="PTHR24082">
    <property type="entry name" value="NUCLEAR HORMONE RECEPTOR"/>
    <property type="match status" value="1"/>
</dbReference>
<organism evidence="12 13">
    <name type="scientific">Hypsibius exemplaris</name>
    <name type="common">Freshwater tardigrade</name>
    <dbReference type="NCBI Taxonomy" id="2072580"/>
    <lineage>
        <taxon>Eukaryota</taxon>
        <taxon>Metazoa</taxon>
        <taxon>Ecdysozoa</taxon>
        <taxon>Tardigrada</taxon>
        <taxon>Eutardigrada</taxon>
        <taxon>Parachela</taxon>
        <taxon>Hypsibioidea</taxon>
        <taxon>Hypsibiidae</taxon>
        <taxon>Hypsibius</taxon>
    </lineage>
</organism>
<keyword evidence="8" id="KW-0539">Nucleus</keyword>
<dbReference type="SUPFAM" id="SSF57716">
    <property type="entry name" value="Glucocorticoid receptor-like (DNA-binding domain)"/>
    <property type="match status" value="1"/>
</dbReference>
<keyword evidence="6" id="KW-0804">Transcription</keyword>
<dbReference type="PRINTS" id="PR00047">
    <property type="entry name" value="STROIDFINGER"/>
</dbReference>